<evidence type="ECO:0000256" key="1">
    <source>
        <dbReference type="SAM" id="MobiDB-lite"/>
    </source>
</evidence>
<dbReference type="EMBL" id="CAJNOE010000003">
    <property type="protein sequence ID" value="CAF0714672.1"/>
    <property type="molecule type" value="Genomic_DNA"/>
</dbReference>
<name>A0A813M7B0_9BILA</name>
<reference evidence="2" key="1">
    <citation type="submission" date="2021-02" db="EMBL/GenBank/DDBJ databases">
        <authorList>
            <person name="Nowell W R."/>
        </authorList>
    </citation>
    <scope>NUCLEOTIDE SEQUENCE</scope>
</reference>
<sequence>MFRNVTGAQEAVVHRQSEESVSYGNSQIKLIKDIQSNDIAHEYTTLKTKWFDKREELKRNLKYLKKHNGVSHEIQHVKNLIQCLNELIENGEVTTNCQTLINDIDQNIQPLPETYKLIKKPLGDKMIRLPRHTSKITMDRSDSLKKISRDSIHVEVSPSNEKINHQNDPQVNIERQQSGETTTASVSTDKMTTGIQFYVIDEHFRTQSDTKKTEKKYYFASSVME</sequence>
<gene>
    <name evidence="2" type="ORF">IZO911_LOCUS756</name>
    <name evidence="3" type="ORF">KXQ929_LOCUS13933</name>
</gene>
<dbReference type="EMBL" id="CAJOBB010000759">
    <property type="protein sequence ID" value="CAF3745635.1"/>
    <property type="molecule type" value="Genomic_DNA"/>
</dbReference>
<comment type="caution">
    <text evidence="2">The sequence shown here is derived from an EMBL/GenBank/DDBJ whole genome shotgun (WGS) entry which is preliminary data.</text>
</comment>
<evidence type="ECO:0000313" key="2">
    <source>
        <dbReference type="EMBL" id="CAF0714672.1"/>
    </source>
</evidence>
<evidence type="ECO:0000313" key="3">
    <source>
        <dbReference type="EMBL" id="CAF3745635.1"/>
    </source>
</evidence>
<dbReference type="AlphaFoldDB" id="A0A813M7B0"/>
<dbReference type="Proteomes" id="UP000663868">
    <property type="component" value="Unassembled WGS sequence"/>
</dbReference>
<dbReference type="Proteomes" id="UP000663860">
    <property type="component" value="Unassembled WGS sequence"/>
</dbReference>
<protein>
    <submittedName>
        <fullName evidence="2">Uncharacterized protein</fullName>
    </submittedName>
</protein>
<evidence type="ECO:0000313" key="4">
    <source>
        <dbReference type="Proteomes" id="UP000663860"/>
    </source>
</evidence>
<feature type="region of interest" description="Disordered" evidence="1">
    <location>
        <begin position="157"/>
        <end position="187"/>
    </location>
</feature>
<organism evidence="2 4">
    <name type="scientific">Adineta steineri</name>
    <dbReference type="NCBI Taxonomy" id="433720"/>
    <lineage>
        <taxon>Eukaryota</taxon>
        <taxon>Metazoa</taxon>
        <taxon>Spiralia</taxon>
        <taxon>Gnathifera</taxon>
        <taxon>Rotifera</taxon>
        <taxon>Eurotatoria</taxon>
        <taxon>Bdelloidea</taxon>
        <taxon>Adinetida</taxon>
        <taxon>Adinetidae</taxon>
        <taxon>Adineta</taxon>
    </lineage>
</organism>
<proteinExistence type="predicted"/>
<accession>A0A813M7B0</accession>